<evidence type="ECO:0000313" key="8">
    <source>
        <dbReference type="Proteomes" id="UP000043699"/>
    </source>
</evidence>
<dbReference type="HAMAP" id="MF_02011">
    <property type="entry name" value="GpsB"/>
    <property type="match status" value="1"/>
</dbReference>
<dbReference type="PANTHER" id="PTHR35794">
    <property type="entry name" value="CELL DIVISION PROTEIN DIVIVA"/>
    <property type="match status" value="1"/>
</dbReference>
<keyword evidence="5 6" id="KW-0131">Cell cycle</keyword>
<sequence length="97" mass="11453">MDNKFTAKDILEKDFKTGMRGYNQDEVDHFLDEIIQDYEIFAKKIEQLQNENKRLKAELEDMPRKQATPAPGTTNFDILRRLSHLENHVFGNKLNNE</sequence>
<feature type="coiled-coil region" evidence="6">
    <location>
        <begin position="31"/>
        <end position="65"/>
    </location>
</feature>
<dbReference type="InterPro" id="IPR011229">
    <property type="entry name" value="Cell_cycle_GpsB"/>
</dbReference>
<protein>
    <recommendedName>
        <fullName evidence="6">Cell cycle protein GpsB</fullName>
    </recommendedName>
    <alternativeName>
        <fullName evidence="6">Guiding PBP1-shuttling protein</fullName>
    </alternativeName>
</protein>
<name>A0A098EJY2_9BACL</name>
<keyword evidence="3 6" id="KW-0133">Cell shape</keyword>
<evidence type="ECO:0000256" key="1">
    <source>
        <dbReference type="ARBA" id="ARBA00022490"/>
    </source>
</evidence>
<comment type="function">
    <text evidence="6">Divisome component that associates with the complex late in its assembly, after the Z-ring is formed, and is dependent on DivIC and PBP2B for its recruitment to the divisome. Together with EzrA, is a key component of the system that regulates PBP1 localization during cell cycle progression. Its main role could be the removal of PBP1 from the cell pole after pole maturation is completed. Also contributes to the recruitment of PBP1 to the division complex. Not essential for septum formation.</text>
</comment>
<dbReference type="Pfam" id="PF05103">
    <property type="entry name" value="DivIVA"/>
    <property type="match status" value="1"/>
</dbReference>
<accession>A0A098EJY2</accession>
<keyword evidence="1 6" id="KW-0963">Cytoplasm</keyword>
<evidence type="ECO:0000313" key="7">
    <source>
        <dbReference type="EMBL" id="CEG22644.1"/>
    </source>
</evidence>
<keyword evidence="2 6" id="KW-0132">Cell division</keyword>
<keyword evidence="4 6" id="KW-0175">Coiled coil</keyword>
<dbReference type="Gene3D" id="6.10.250.660">
    <property type="match status" value="1"/>
</dbReference>
<dbReference type="NCBIfam" id="TIGR03544">
    <property type="entry name" value="DivI1A_domain"/>
    <property type="match status" value="1"/>
</dbReference>
<dbReference type="InterPro" id="IPR007793">
    <property type="entry name" value="DivIVA_fam"/>
</dbReference>
<dbReference type="NCBIfam" id="NF010725">
    <property type="entry name" value="PRK14127.1"/>
    <property type="match status" value="1"/>
</dbReference>
<evidence type="ECO:0000256" key="5">
    <source>
        <dbReference type="ARBA" id="ARBA00023306"/>
    </source>
</evidence>
<dbReference type="RefSeq" id="WP_052651436.1">
    <property type="nucleotide sequence ID" value="NZ_CCXS01000001.1"/>
</dbReference>
<proteinExistence type="inferred from homology"/>
<dbReference type="InterPro" id="IPR019933">
    <property type="entry name" value="DivIVA_domain"/>
</dbReference>
<evidence type="ECO:0000256" key="2">
    <source>
        <dbReference type="ARBA" id="ARBA00022618"/>
    </source>
</evidence>
<dbReference type="EMBL" id="CCXS01000001">
    <property type="protein sequence ID" value="CEG22644.1"/>
    <property type="molecule type" value="Genomic_DNA"/>
</dbReference>
<comment type="subcellular location">
    <subcellularLocation>
        <location evidence="6">Cytoplasm</location>
    </subcellularLocation>
    <text evidence="6">Shuttles between the lateral wall and the division site in a cell cycle-dependent manner.</text>
</comment>
<dbReference type="GO" id="GO:0051301">
    <property type="term" value="P:cell division"/>
    <property type="evidence" value="ECO:0007669"/>
    <property type="project" value="UniProtKB-UniRule"/>
</dbReference>
<dbReference type="PANTHER" id="PTHR35794:SF1">
    <property type="entry name" value="CELL CYCLE PROTEIN GPSB"/>
    <property type="match status" value="1"/>
</dbReference>
<keyword evidence="8" id="KW-1185">Reference proteome</keyword>
<comment type="similarity">
    <text evidence="6">Belongs to the GpsB family.</text>
</comment>
<organism evidence="7 8">
    <name type="scientific">Planococcus massiliensis</name>
    <dbReference type="NCBI Taxonomy" id="1499687"/>
    <lineage>
        <taxon>Bacteria</taxon>
        <taxon>Bacillati</taxon>
        <taxon>Bacillota</taxon>
        <taxon>Bacilli</taxon>
        <taxon>Bacillales</taxon>
        <taxon>Caryophanaceae</taxon>
        <taxon>Planococcus</taxon>
    </lineage>
</organism>
<dbReference type="Proteomes" id="UP000043699">
    <property type="component" value="Unassembled WGS sequence"/>
</dbReference>
<evidence type="ECO:0000256" key="3">
    <source>
        <dbReference type="ARBA" id="ARBA00022960"/>
    </source>
</evidence>
<gene>
    <name evidence="6 7" type="primary">gpsB</name>
    <name evidence="7" type="ORF">BN1080_01575</name>
</gene>
<dbReference type="STRING" id="1499687.BN1080_01575"/>
<comment type="subunit">
    <text evidence="6">Forms polymers through the coiled coil domains. Interacts with PBP1, MreC and EzrA.</text>
</comment>
<evidence type="ECO:0000256" key="4">
    <source>
        <dbReference type="ARBA" id="ARBA00023054"/>
    </source>
</evidence>
<dbReference type="GO" id="GO:0005737">
    <property type="term" value="C:cytoplasm"/>
    <property type="evidence" value="ECO:0007669"/>
    <property type="project" value="UniProtKB-SubCell"/>
</dbReference>
<dbReference type="OrthoDB" id="389699at2"/>
<evidence type="ECO:0000256" key="6">
    <source>
        <dbReference type="HAMAP-Rule" id="MF_02011"/>
    </source>
</evidence>
<dbReference type="AlphaFoldDB" id="A0A098EJY2"/>
<dbReference type="GO" id="GO:0008360">
    <property type="term" value="P:regulation of cell shape"/>
    <property type="evidence" value="ECO:0007669"/>
    <property type="project" value="UniProtKB-UniRule"/>
</dbReference>
<reference evidence="7 8" key="1">
    <citation type="submission" date="2014-09" db="EMBL/GenBank/DDBJ databases">
        <authorList>
            <person name="Urmite Genomes Urmite Genomes"/>
        </authorList>
    </citation>
    <scope>NUCLEOTIDE SEQUENCE [LARGE SCALE GENOMIC DNA]</scope>
    <source>
        <strain evidence="7 8">ES2</strain>
    </source>
</reference>
<dbReference type="PIRSF" id="PIRSF029938">
    <property type="entry name" value="UCP029938"/>
    <property type="match status" value="1"/>
</dbReference>